<gene>
    <name evidence="2" type="ORF">AGABI1DRAFT_110867</name>
</gene>
<dbReference type="KEGG" id="abp:AGABI1DRAFT110867"/>
<keyword evidence="3" id="KW-1185">Reference proteome</keyword>
<dbReference type="HOGENOM" id="CLU_2589171_0_0_1"/>
<evidence type="ECO:0000313" key="2">
    <source>
        <dbReference type="EMBL" id="EKM84325.1"/>
    </source>
</evidence>
<accession>K5Y7S0</accession>
<dbReference type="InParanoid" id="K5Y7S0"/>
<dbReference type="EMBL" id="JH971385">
    <property type="protein sequence ID" value="EKM84325.1"/>
    <property type="molecule type" value="Genomic_DNA"/>
</dbReference>
<protein>
    <submittedName>
        <fullName evidence="2">Uncharacterized protein</fullName>
    </submittedName>
</protein>
<evidence type="ECO:0000256" key="1">
    <source>
        <dbReference type="SAM" id="MobiDB-lite"/>
    </source>
</evidence>
<organism evidence="2 3">
    <name type="scientific">Agaricus bisporus var. burnettii (strain JB137-S8 / ATCC MYA-4627 / FGSC 10392)</name>
    <name type="common">White button mushroom</name>
    <dbReference type="NCBI Taxonomy" id="597362"/>
    <lineage>
        <taxon>Eukaryota</taxon>
        <taxon>Fungi</taxon>
        <taxon>Dikarya</taxon>
        <taxon>Basidiomycota</taxon>
        <taxon>Agaricomycotina</taxon>
        <taxon>Agaricomycetes</taxon>
        <taxon>Agaricomycetidae</taxon>
        <taxon>Agaricales</taxon>
        <taxon>Agaricineae</taxon>
        <taxon>Agaricaceae</taxon>
        <taxon>Agaricus</taxon>
    </lineage>
</organism>
<feature type="region of interest" description="Disordered" evidence="1">
    <location>
        <begin position="33"/>
        <end position="80"/>
    </location>
</feature>
<dbReference type="RefSeq" id="XP_007325940.1">
    <property type="nucleotide sequence ID" value="XM_007325878.1"/>
</dbReference>
<feature type="compositionally biased region" description="Basic and acidic residues" evidence="1">
    <location>
        <begin position="62"/>
        <end position="80"/>
    </location>
</feature>
<dbReference type="GeneID" id="18823084"/>
<dbReference type="AlphaFoldDB" id="K5Y7S0"/>
<proteinExistence type="predicted"/>
<sequence length="80" mass="9277">MSLLYEIRLRNRRVDIHRLASQYKRHEYVGCSESIPVDTPAGSEPPPVVGEDQPTVGIRNRNQVETDKDSSRERDHYSLR</sequence>
<name>K5Y7S0_AGABU</name>
<evidence type="ECO:0000313" key="3">
    <source>
        <dbReference type="Proteomes" id="UP000008493"/>
    </source>
</evidence>
<dbReference type="Proteomes" id="UP000008493">
    <property type="component" value="Unassembled WGS sequence"/>
</dbReference>
<reference evidence="3" key="1">
    <citation type="journal article" date="2012" name="Proc. Natl. Acad. Sci. U.S.A.">
        <title>Genome sequence of the button mushroom Agaricus bisporus reveals mechanisms governing adaptation to a humic-rich ecological niche.</title>
        <authorList>
            <person name="Morin E."/>
            <person name="Kohler A."/>
            <person name="Baker A.R."/>
            <person name="Foulongne-Oriol M."/>
            <person name="Lombard V."/>
            <person name="Nagy L.G."/>
            <person name="Ohm R.A."/>
            <person name="Patyshakuliyeva A."/>
            <person name="Brun A."/>
            <person name="Aerts A.L."/>
            <person name="Bailey A.M."/>
            <person name="Billette C."/>
            <person name="Coutinho P.M."/>
            <person name="Deakin G."/>
            <person name="Doddapaneni H."/>
            <person name="Floudas D."/>
            <person name="Grimwood J."/>
            <person name="Hilden K."/>
            <person name="Kuees U."/>
            <person name="LaButti K.M."/>
            <person name="Lapidus A."/>
            <person name="Lindquist E.A."/>
            <person name="Lucas S.M."/>
            <person name="Murat C."/>
            <person name="Riley R.W."/>
            <person name="Salamov A.A."/>
            <person name="Schmutz J."/>
            <person name="Subramanian V."/>
            <person name="Woesten H.A.B."/>
            <person name="Xu J."/>
            <person name="Eastwood D.C."/>
            <person name="Foster G.D."/>
            <person name="Sonnenberg A.S."/>
            <person name="Cullen D."/>
            <person name="de Vries R.P."/>
            <person name="Lundell T."/>
            <person name="Hibbett D.S."/>
            <person name="Henrissat B."/>
            <person name="Burton K.S."/>
            <person name="Kerrigan R.W."/>
            <person name="Challen M.P."/>
            <person name="Grigoriev I.V."/>
            <person name="Martin F."/>
        </authorList>
    </citation>
    <scope>NUCLEOTIDE SEQUENCE [LARGE SCALE GENOMIC DNA]</scope>
    <source>
        <strain evidence="3">JB137-S8 / ATCC MYA-4627 / FGSC 10392</strain>
    </source>
</reference>
<dbReference type="OMA" id="GCSESIP"/>